<dbReference type="GO" id="GO:0015937">
    <property type="term" value="P:coenzyme A biosynthetic process"/>
    <property type="evidence" value="ECO:0007669"/>
    <property type="project" value="UniProtKB-UniRule"/>
</dbReference>
<protein>
    <recommendedName>
        <fullName evidence="8 9">Dephospho-CoA kinase</fullName>
        <ecNumber evidence="8 9">2.7.1.24</ecNumber>
    </recommendedName>
    <alternativeName>
        <fullName evidence="8">Dephosphocoenzyme A kinase</fullName>
    </alternativeName>
</protein>
<dbReference type="FunFam" id="3.40.50.300:FF:000991">
    <property type="entry name" value="Dephospho-CoA kinase"/>
    <property type="match status" value="1"/>
</dbReference>
<keyword evidence="3 8" id="KW-0808">Transferase</keyword>
<evidence type="ECO:0000256" key="9">
    <source>
        <dbReference type="NCBIfam" id="TIGR00152"/>
    </source>
</evidence>
<keyword evidence="2 8" id="KW-0963">Cytoplasm</keyword>
<keyword evidence="12" id="KW-1185">Reference proteome</keyword>
<comment type="caution">
    <text evidence="10">The sequence shown here is derived from an EMBL/GenBank/DDBJ whole genome shotgun (WGS) entry which is preliminary data.</text>
</comment>
<reference evidence="10" key="2">
    <citation type="submission" date="2019-10" db="EMBL/GenBank/DDBJ databases">
        <title>Malate fermentation in French cider.</title>
        <authorList>
            <person name="Cousin F.J."/>
            <person name="Medina Fernandez S."/>
            <person name="Misery B."/>
            <person name="Laplace J.-M."/>
            <person name="Cretenet M."/>
        </authorList>
    </citation>
    <scope>NUCLEOTIDE SEQUENCE</scope>
    <source>
        <strain evidence="10">UCMA15901</strain>
    </source>
</reference>
<dbReference type="NCBIfam" id="TIGR00152">
    <property type="entry name" value="dephospho-CoA kinase"/>
    <property type="match status" value="1"/>
</dbReference>
<evidence type="ECO:0000313" key="12">
    <source>
        <dbReference type="Proteomes" id="UP000077280"/>
    </source>
</evidence>
<feature type="binding site" evidence="8">
    <location>
        <begin position="12"/>
        <end position="17"/>
    </location>
    <ligand>
        <name>ATP</name>
        <dbReference type="ChEBI" id="CHEBI:30616"/>
    </ligand>
</feature>
<keyword evidence="7 8" id="KW-0173">Coenzyme A biosynthesis</keyword>
<dbReference type="EMBL" id="WERX01000001">
    <property type="protein sequence ID" value="MDV7693390.1"/>
    <property type="molecule type" value="Genomic_DNA"/>
</dbReference>
<dbReference type="InterPro" id="IPR001977">
    <property type="entry name" value="Depp_CoAkinase"/>
</dbReference>
<dbReference type="CDD" id="cd02022">
    <property type="entry name" value="DPCK"/>
    <property type="match status" value="1"/>
</dbReference>
<dbReference type="EC" id="2.7.1.24" evidence="8 9"/>
<organism evidence="10 13">
    <name type="scientific">Pediococcus parvulus</name>
    <dbReference type="NCBI Taxonomy" id="54062"/>
    <lineage>
        <taxon>Bacteria</taxon>
        <taxon>Bacillati</taxon>
        <taxon>Bacillota</taxon>
        <taxon>Bacilli</taxon>
        <taxon>Lactobacillales</taxon>
        <taxon>Lactobacillaceae</taxon>
        <taxon>Pediococcus</taxon>
    </lineage>
</organism>
<dbReference type="HAMAP" id="MF_00376">
    <property type="entry name" value="Dephospho_CoA_kinase"/>
    <property type="match status" value="1"/>
</dbReference>
<dbReference type="GO" id="GO:0005524">
    <property type="term" value="F:ATP binding"/>
    <property type="evidence" value="ECO:0007669"/>
    <property type="project" value="UniProtKB-UniRule"/>
</dbReference>
<evidence type="ECO:0000256" key="6">
    <source>
        <dbReference type="ARBA" id="ARBA00022840"/>
    </source>
</evidence>
<keyword evidence="5 8" id="KW-0418">Kinase</keyword>
<dbReference type="GeneID" id="93383266"/>
<dbReference type="GO" id="GO:0005737">
    <property type="term" value="C:cytoplasm"/>
    <property type="evidence" value="ECO:0007669"/>
    <property type="project" value="UniProtKB-SubCell"/>
</dbReference>
<evidence type="ECO:0000256" key="4">
    <source>
        <dbReference type="ARBA" id="ARBA00022741"/>
    </source>
</evidence>
<comment type="subcellular location">
    <subcellularLocation>
        <location evidence="8">Cytoplasm</location>
    </subcellularLocation>
</comment>
<comment type="pathway">
    <text evidence="8">Cofactor biosynthesis; coenzyme A biosynthesis; CoA from (R)-pantothenate: step 5/5.</text>
</comment>
<reference evidence="11 12" key="1">
    <citation type="submission" date="2016-05" db="EMBL/GenBank/DDBJ databases">
        <title>Draft genome sequence of Pediococcus parvulus 2.6, a probiotic beta-glucan producer strain.</title>
        <authorList>
            <person name="Mohedano M.L."/>
            <person name="Perez-Ramos A."/>
            <person name="Duenas M.T."/>
            <person name="Lamontanara A."/>
            <person name="Orru L."/>
            <person name="Spano G."/>
            <person name="Capozzi V."/>
            <person name="Lopez P."/>
        </authorList>
    </citation>
    <scope>NUCLEOTIDE SEQUENCE [LARGE SCALE GENOMIC DNA]</scope>
    <source>
        <strain evidence="11 12">2.6</strain>
    </source>
</reference>
<dbReference type="SUPFAM" id="SSF52540">
    <property type="entry name" value="P-loop containing nucleoside triphosphate hydrolases"/>
    <property type="match status" value="1"/>
</dbReference>
<dbReference type="Pfam" id="PF01121">
    <property type="entry name" value="CoaE"/>
    <property type="match status" value="1"/>
</dbReference>
<dbReference type="GO" id="GO:0004140">
    <property type="term" value="F:dephospho-CoA kinase activity"/>
    <property type="evidence" value="ECO:0007669"/>
    <property type="project" value="UniProtKB-UniRule"/>
</dbReference>
<evidence type="ECO:0000313" key="13">
    <source>
        <dbReference type="Proteomes" id="UP001275867"/>
    </source>
</evidence>
<proteinExistence type="inferred from homology"/>
<sequence length="198" mass="22323">MAIVLGLTGSIATGKSTVSQYLKELGFPVIDADIVARKIVAPGQPVTQRLRQTFGNQIFEGDVLNRKKLGNLVFSDSEALKKLNELMQPAIRVEIEFQIRTLKKGSDNLIVLDAPLLLEQGYQSLVDQIMVVTSSSAVQLERLKQRDGLSDKEARQRVLSQWSQKKKIEMADIVIDNGRSIEETHRQVLKWLDNRKLR</sequence>
<gene>
    <name evidence="8" type="primary">coaE</name>
    <name evidence="11" type="ORF">A7K95_03470</name>
    <name evidence="10" type="ORF">GA842_00570</name>
</gene>
<evidence type="ECO:0000256" key="2">
    <source>
        <dbReference type="ARBA" id="ARBA00022490"/>
    </source>
</evidence>
<comment type="similarity">
    <text evidence="1 8">Belongs to the CoaE family.</text>
</comment>
<evidence type="ECO:0000313" key="10">
    <source>
        <dbReference type="EMBL" id="MDV7693390.1"/>
    </source>
</evidence>
<dbReference type="RefSeq" id="WP_068805239.1">
    <property type="nucleotide sequence ID" value="NZ_CP158977.1"/>
</dbReference>
<evidence type="ECO:0000256" key="7">
    <source>
        <dbReference type="ARBA" id="ARBA00022993"/>
    </source>
</evidence>
<dbReference type="AlphaFoldDB" id="A0AAP5T978"/>
<dbReference type="Gene3D" id="3.40.50.300">
    <property type="entry name" value="P-loop containing nucleotide triphosphate hydrolases"/>
    <property type="match status" value="1"/>
</dbReference>
<evidence type="ECO:0000313" key="11">
    <source>
        <dbReference type="EMBL" id="OAD64728.1"/>
    </source>
</evidence>
<comment type="function">
    <text evidence="8">Catalyzes the phosphorylation of the 3'-hydroxyl group of dephosphocoenzyme A to form coenzyme A.</text>
</comment>
<dbReference type="PROSITE" id="PS51219">
    <property type="entry name" value="DPCK"/>
    <property type="match status" value="1"/>
</dbReference>
<evidence type="ECO:0000256" key="3">
    <source>
        <dbReference type="ARBA" id="ARBA00022679"/>
    </source>
</evidence>
<evidence type="ECO:0000256" key="1">
    <source>
        <dbReference type="ARBA" id="ARBA00009018"/>
    </source>
</evidence>
<accession>A0AAP5T978</accession>
<evidence type="ECO:0000256" key="5">
    <source>
        <dbReference type="ARBA" id="ARBA00022777"/>
    </source>
</evidence>
<dbReference type="PANTHER" id="PTHR10695:SF46">
    <property type="entry name" value="BIFUNCTIONAL COENZYME A SYNTHASE-RELATED"/>
    <property type="match status" value="1"/>
</dbReference>
<keyword evidence="6 8" id="KW-0067">ATP-binding</keyword>
<name>A0AAP5T978_9LACO</name>
<comment type="catalytic activity">
    <reaction evidence="8">
        <text>3'-dephospho-CoA + ATP = ADP + CoA + H(+)</text>
        <dbReference type="Rhea" id="RHEA:18245"/>
        <dbReference type="ChEBI" id="CHEBI:15378"/>
        <dbReference type="ChEBI" id="CHEBI:30616"/>
        <dbReference type="ChEBI" id="CHEBI:57287"/>
        <dbReference type="ChEBI" id="CHEBI:57328"/>
        <dbReference type="ChEBI" id="CHEBI:456216"/>
        <dbReference type="EC" id="2.7.1.24"/>
    </reaction>
</comment>
<evidence type="ECO:0000256" key="8">
    <source>
        <dbReference type="HAMAP-Rule" id="MF_00376"/>
    </source>
</evidence>
<dbReference type="Proteomes" id="UP001275867">
    <property type="component" value="Unassembled WGS sequence"/>
</dbReference>
<dbReference type="Proteomes" id="UP000077280">
    <property type="component" value="Unassembled WGS sequence"/>
</dbReference>
<dbReference type="InterPro" id="IPR027417">
    <property type="entry name" value="P-loop_NTPase"/>
</dbReference>
<keyword evidence="4 8" id="KW-0547">Nucleotide-binding</keyword>
<dbReference type="PANTHER" id="PTHR10695">
    <property type="entry name" value="DEPHOSPHO-COA KINASE-RELATED"/>
    <property type="match status" value="1"/>
</dbReference>
<dbReference type="EMBL" id="LXND01000023">
    <property type="protein sequence ID" value="OAD64728.1"/>
    <property type="molecule type" value="Genomic_DNA"/>
</dbReference>